<evidence type="ECO:0000313" key="1">
    <source>
        <dbReference type="EMBL" id="RUT32744.1"/>
    </source>
</evidence>
<dbReference type="InterPro" id="IPR042257">
    <property type="entry name" value="DGOK_C"/>
</dbReference>
<dbReference type="Gene3D" id="3.30.420.300">
    <property type="entry name" value="2-keto-3-deoxy-galactonokinase, substrate binding domain"/>
    <property type="match status" value="1"/>
</dbReference>
<protein>
    <submittedName>
        <fullName evidence="1">2-dehydro-3-deoxygalactonokinase</fullName>
    </submittedName>
</protein>
<dbReference type="InterPro" id="IPR007729">
    <property type="entry name" value="DGOK"/>
</dbReference>
<dbReference type="InterPro" id="IPR042258">
    <property type="entry name" value="DGOK_N"/>
</dbReference>
<comment type="caution">
    <text evidence="1">The sequence shown here is derived from an EMBL/GenBank/DDBJ whole genome shotgun (WGS) entry which is preliminary data.</text>
</comment>
<keyword evidence="1" id="KW-0808">Transferase</keyword>
<gene>
    <name evidence="1" type="ORF">EMQ25_06255</name>
</gene>
<dbReference type="EMBL" id="RZNJ01000002">
    <property type="protein sequence ID" value="RUT32744.1"/>
    <property type="molecule type" value="Genomic_DNA"/>
</dbReference>
<dbReference type="Proteomes" id="UP000281547">
    <property type="component" value="Unassembled WGS sequence"/>
</dbReference>
<organism evidence="1 2">
    <name type="scientific">Arsenicitalea aurantiaca</name>
    <dbReference type="NCBI Taxonomy" id="1783274"/>
    <lineage>
        <taxon>Bacteria</taxon>
        <taxon>Pseudomonadati</taxon>
        <taxon>Pseudomonadota</taxon>
        <taxon>Alphaproteobacteria</taxon>
        <taxon>Hyphomicrobiales</taxon>
        <taxon>Devosiaceae</taxon>
        <taxon>Arsenicitalea</taxon>
    </lineage>
</organism>
<dbReference type="AlphaFoldDB" id="A0A433XFG1"/>
<reference evidence="1 2" key="1">
    <citation type="journal article" date="2016" name="Int. J. Syst. Evol. Microbiol.">
        <title>Arsenicitalea aurantiaca gen. nov., sp. nov., a new member of the family Hyphomicrobiaceae, isolated from high-arsenic sediment.</title>
        <authorList>
            <person name="Mu Y."/>
            <person name="Zhou L."/>
            <person name="Zeng X.C."/>
            <person name="Liu L."/>
            <person name="Pan Y."/>
            <person name="Chen X."/>
            <person name="Wang J."/>
            <person name="Li S."/>
            <person name="Li W.J."/>
            <person name="Wang Y."/>
        </authorList>
    </citation>
    <scope>NUCLEOTIDE SEQUENCE [LARGE SCALE GENOMIC DNA]</scope>
    <source>
        <strain evidence="1 2">42-50</strain>
    </source>
</reference>
<dbReference type="Pfam" id="PF05035">
    <property type="entry name" value="DGOK"/>
    <property type="match status" value="1"/>
</dbReference>
<keyword evidence="1" id="KW-0418">Kinase</keyword>
<evidence type="ECO:0000313" key="2">
    <source>
        <dbReference type="Proteomes" id="UP000281547"/>
    </source>
</evidence>
<dbReference type="GO" id="GO:0034194">
    <property type="term" value="P:D-galactonate catabolic process"/>
    <property type="evidence" value="ECO:0007669"/>
    <property type="project" value="InterPro"/>
</dbReference>
<dbReference type="GO" id="GO:0008671">
    <property type="term" value="F:2-dehydro-3-deoxygalactonokinase activity"/>
    <property type="evidence" value="ECO:0007669"/>
    <property type="project" value="InterPro"/>
</dbReference>
<dbReference type="Gene3D" id="3.30.420.310">
    <property type="entry name" value="2-keto-3-deoxy-galactonokinase, C-terminal domain"/>
    <property type="match status" value="1"/>
</dbReference>
<keyword evidence="2" id="KW-1185">Reference proteome</keyword>
<proteinExistence type="predicted"/>
<accession>A0A433XFG1</accession>
<name>A0A433XFG1_9HYPH</name>
<sequence length="310" mass="32499">MAWRMRVVELAAWIAVDWGTSNLRAWGMSDTGDPLFERVSDKGMAKLAPDAFGPVLSELLGDAVPEGRTLKTLICGMAGARQGWLEAPYLDAPADLSALGRAAVMPEIADSRFAPRILPGVCQRGLGQEDVMRGEETQLLGLSTLQPGYSGVVVLPGTHSKWAVLEGHQLVRFSTAMTGEIYEALGSHTVLRHSLKDAGIGPERDEGVDAGIAAGLEAPERLAGMIFKVRAAALLSGRSADWCAGYLSGLLIGAEIGAHRHWIGSAPIPIIGGSTLSALYARALGMTGAECVPVDVRTATLAGLSAAAQH</sequence>